<feature type="compositionally biased region" description="Low complexity" evidence="1">
    <location>
        <begin position="15"/>
        <end position="27"/>
    </location>
</feature>
<organism evidence="2 3">
    <name type="scientific">Rhinocladiella mackenziei CBS 650.93</name>
    <dbReference type="NCBI Taxonomy" id="1442369"/>
    <lineage>
        <taxon>Eukaryota</taxon>
        <taxon>Fungi</taxon>
        <taxon>Dikarya</taxon>
        <taxon>Ascomycota</taxon>
        <taxon>Pezizomycotina</taxon>
        <taxon>Eurotiomycetes</taxon>
        <taxon>Chaetothyriomycetidae</taxon>
        <taxon>Chaetothyriales</taxon>
        <taxon>Herpotrichiellaceae</taxon>
        <taxon>Rhinocladiella</taxon>
    </lineage>
</organism>
<feature type="region of interest" description="Disordered" evidence="1">
    <location>
        <begin position="1"/>
        <end position="57"/>
    </location>
</feature>
<dbReference type="OrthoDB" id="3508621at2759"/>
<reference evidence="2 3" key="1">
    <citation type="submission" date="2015-01" db="EMBL/GenBank/DDBJ databases">
        <title>The Genome Sequence of Rhinocladiella mackenzie CBS 650.93.</title>
        <authorList>
            <consortium name="The Broad Institute Genomics Platform"/>
            <person name="Cuomo C."/>
            <person name="de Hoog S."/>
            <person name="Gorbushina A."/>
            <person name="Stielow B."/>
            <person name="Teixiera M."/>
            <person name="Abouelleil A."/>
            <person name="Chapman S.B."/>
            <person name="Priest M."/>
            <person name="Young S.K."/>
            <person name="Wortman J."/>
            <person name="Nusbaum C."/>
            <person name="Birren B."/>
        </authorList>
    </citation>
    <scope>NUCLEOTIDE SEQUENCE [LARGE SCALE GENOMIC DNA]</scope>
    <source>
        <strain evidence="2 3">CBS 650.93</strain>
    </source>
</reference>
<evidence type="ECO:0000313" key="2">
    <source>
        <dbReference type="EMBL" id="KIX02801.1"/>
    </source>
</evidence>
<sequence length="475" mass="52795">MDPQTSSAAGPEPVSAASSPRASIASSLQGSTISSFDDDGPSANVRLPKTPDKWEKQAKRHKSVGGSIFDLDHFASASKITYEQFLHLRVLWTGKRAKDFADEDTRRTWLRDEHYFEAIHLLASFPPWKLYLDSLESPLDLQIAFPNLGTFSLVRYLQVKLTKYPENENFTPKFSPIAHRTRSKFSDMLRTAAKSPSRVVARNLFSTPVRNRLNSLPLSSDSLPSVAEQSARTDIPDSVPPISKDTKNQPSADDEQIVNVALVHFLNAVTMHFVPMADWSFERKSFQLGNKKNGKGYEARVDGFLGRLSDQQVMAILEVKPCARFRQRSNIRMQESGQMAAWICQFPDHCTSPDSNGNFTRLLVSQDRDEVYLTLATFGEEYVKYVSGTLNAKAKSSGKSNPGPFLRMNEFGPFLTNMKSHMKCLGYYILAFTLQECGQTNEAGIVGQEGTDGKGKGVMGQEETGGKGKGVVREV</sequence>
<proteinExistence type="predicted"/>
<keyword evidence="3" id="KW-1185">Reference proteome</keyword>
<evidence type="ECO:0000256" key="1">
    <source>
        <dbReference type="SAM" id="MobiDB-lite"/>
    </source>
</evidence>
<dbReference type="Proteomes" id="UP000053617">
    <property type="component" value="Unassembled WGS sequence"/>
</dbReference>
<dbReference type="STRING" id="1442369.A0A0D2IHM4"/>
<accession>A0A0D2IHM4</accession>
<dbReference type="VEuPathDB" id="FungiDB:Z518_08744"/>
<dbReference type="EMBL" id="KN847480">
    <property type="protein sequence ID" value="KIX02801.1"/>
    <property type="molecule type" value="Genomic_DNA"/>
</dbReference>
<protein>
    <submittedName>
        <fullName evidence="2">Uncharacterized protein</fullName>
    </submittedName>
</protein>
<gene>
    <name evidence="2" type="ORF">Z518_08744</name>
</gene>
<feature type="region of interest" description="Disordered" evidence="1">
    <location>
        <begin position="220"/>
        <end position="253"/>
    </location>
</feature>
<dbReference type="RefSeq" id="XP_013269937.1">
    <property type="nucleotide sequence ID" value="XM_013414483.1"/>
</dbReference>
<dbReference type="HOGENOM" id="CLU_046151_0_0_1"/>
<name>A0A0D2IHM4_9EURO</name>
<dbReference type="GeneID" id="25296815"/>
<dbReference type="AlphaFoldDB" id="A0A0D2IHM4"/>
<evidence type="ECO:0000313" key="3">
    <source>
        <dbReference type="Proteomes" id="UP000053617"/>
    </source>
</evidence>
<feature type="region of interest" description="Disordered" evidence="1">
    <location>
        <begin position="448"/>
        <end position="475"/>
    </location>
</feature>